<feature type="region of interest" description="Disordered" evidence="1">
    <location>
        <begin position="567"/>
        <end position="589"/>
    </location>
</feature>
<evidence type="ECO:0000256" key="1">
    <source>
        <dbReference type="SAM" id="MobiDB-lite"/>
    </source>
</evidence>
<dbReference type="Proteomes" id="UP000507470">
    <property type="component" value="Unassembled WGS sequence"/>
</dbReference>
<dbReference type="GO" id="GO:0010369">
    <property type="term" value="C:chromocenter"/>
    <property type="evidence" value="ECO:0007669"/>
    <property type="project" value="TreeGrafter"/>
</dbReference>
<feature type="region of interest" description="Disordered" evidence="1">
    <location>
        <begin position="940"/>
        <end position="967"/>
    </location>
</feature>
<keyword evidence="4" id="KW-1185">Reference proteome</keyword>
<feature type="compositionally biased region" description="Polar residues" evidence="1">
    <location>
        <begin position="1088"/>
        <end position="1110"/>
    </location>
</feature>
<feature type="region of interest" description="Disordered" evidence="1">
    <location>
        <begin position="1035"/>
        <end position="1059"/>
    </location>
</feature>
<feature type="compositionally biased region" description="Polar residues" evidence="1">
    <location>
        <begin position="727"/>
        <end position="739"/>
    </location>
</feature>
<dbReference type="PANTHER" id="PTHR16112">
    <property type="entry name" value="METHYL-CPG BINDING PROTEIN, DROSOPHILA"/>
    <property type="match status" value="1"/>
</dbReference>
<dbReference type="SMART" id="SM00293">
    <property type="entry name" value="PWWP"/>
    <property type="match status" value="1"/>
</dbReference>
<dbReference type="InterPro" id="IPR001739">
    <property type="entry name" value="Methyl_CpG_DNA-bd"/>
</dbReference>
<evidence type="ECO:0000259" key="2">
    <source>
        <dbReference type="PROSITE" id="PS50812"/>
    </source>
</evidence>
<feature type="region of interest" description="Disordered" evidence="1">
    <location>
        <begin position="1204"/>
        <end position="1233"/>
    </location>
</feature>
<feature type="region of interest" description="Disordered" evidence="1">
    <location>
        <begin position="1926"/>
        <end position="1959"/>
    </location>
</feature>
<accession>A0A6J8DU51</accession>
<dbReference type="SMART" id="SM00391">
    <property type="entry name" value="MBD"/>
    <property type="match status" value="1"/>
</dbReference>
<feature type="compositionally biased region" description="Low complexity" evidence="1">
    <location>
        <begin position="156"/>
        <end position="177"/>
    </location>
</feature>
<feature type="compositionally biased region" description="Polar residues" evidence="1">
    <location>
        <begin position="984"/>
        <end position="997"/>
    </location>
</feature>
<dbReference type="PANTHER" id="PTHR16112:SF16">
    <property type="entry name" value="SIX-BANDED, ISOFORM H"/>
    <property type="match status" value="1"/>
</dbReference>
<dbReference type="SUPFAM" id="SSF63748">
    <property type="entry name" value="Tudor/PWWP/MBT"/>
    <property type="match status" value="1"/>
</dbReference>
<evidence type="ECO:0000313" key="4">
    <source>
        <dbReference type="Proteomes" id="UP000507470"/>
    </source>
</evidence>
<dbReference type="EMBL" id="CACVKT020007977">
    <property type="protein sequence ID" value="CAC5412123.1"/>
    <property type="molecule type" value="Genomic_DNA"/>
</dbReference>
<dbReference type="PROSITE" id="PS50812">
    <property type="entry name" value="PWWP"/>
    <property type="match status" value="1"/>
</dbReference>
<reference evidence="3 4" key="1">
    <citation type="submission" date="2020-06" db="EMBL/GenBank/DDBJ databases">
        <authorList>
            <person name="Li R."/>
            <person name="Bekaert M."/>
        </authorList>
    </citation>
    <scope>NUCLEOTIDE SEQUENCE [LARGE SCALE GENOMIC DNA]</scope>
    <source>
        <strain evidence="4">wild</strain>
    </source>
</reference>
<feature type="region of interest" description="Disordered" evidence="1">
    <location>
        <begin position="1077"/>
        <end position="1123"/>
    </location>
</feature>
<feature type="compositionally biased region" description="Low complexity" evidence="1">
    <location>
        <begin position="1035"/>
        <end position="1046"/>
    </location>
</feature>
<dbReference type="Pfam" id="PF00855">
    <property type="entry name" value="PWWP"/>
    <property type="match status" value="1"/>
</dbReference>
<feature type="compositionally biased region" description="Basic and acidic residues" evidence="1">
    <location>
        <begin position="1077"/>
        <end position="1086"/>
    </location>
</feature>
<dbReference type="GO" id="GO:0005634">
    <property type="term" value="C:nucleus"/>
    <property type="evidence" value="ECO:0007669"/>
    <property type="project" value="TreeGrafter"/>
</dbReference>
<organism evidence="3 4">
    <name type="scientific">Mytilus coruscus</name>
    <name type="common">Sea mussel</name>
    <dbReference type="NCBI Taxonomy" id="42192"/>
    <lineage>
        <taxon>Eukaryota</taxon>
        <taxon>Metazoa</taxon>
        <taxon>Spiralia</taxon>
        <taxon>Lophotrochozoa</taxon>
        <taxon>Mollusca</taxon>
        <taxon>Bivalvia</taxon>
        <taxon>Autobranchia</taxon>
        <taxon>Pteriomorphia</taxon>
        <taxon>Mytilida</taxon>
        <taxon>Mytiloidea</taxon>
        <taxon>Mytilidae</taxon>
        <taxon>Mytilinae</taxon>
        <taxon>Mytilus</taxon>
    </lineage>
</organism>
<feature type="compositionally biased region" description="Low complexity" evidence="1">
    <location>
        <begin position="998"/>
        <end position="1008"/>
    </location>
</feature>
<dbReference type="GO" id="GO:0003677">
    <property type="term" value="F:DNA binding"/>
    <property type="evidence" value="ECO:0007669"/>
    <property type="project" value="InterPro"/>
</dbReference>
<dbReference type="OrthoDB" id="641149at2759"/>
<feature type="compositionally biased region" description="Acidic residues" evidence="1">
    <location>
        <begin position="1949"/>
        <end position="1959"/>
    </location>
</feature>
<feature type="compositionally biased region" description="Basic and acidic residues" evidence="1">
    <location>
        <begin position="1048"/>
        <end position="1058"/>
    </location>
</feature>
<dbReference type="Gene3D" id="2.30.30.140">
    <property type="match status" value="1"/>
</dbReference>
<dbReference type="InterPro" id="IPR000313">
    <property type="entry name" value="PWWP_dom"/>
</dbReference>
<feature type="region of interest" description="Disordered" evidence="1">
    <location>
        <begin position="151"/>
        <end position="177"/>
    </location>
</feature>
<dbReference type="CDD" id="cd20141">
    <property type="entry name" value="PWWP_MBD5"/>
    <property type="match status" value="1"/>
</dbReference>
<evidence type="ECO:0000313" key="3">
    <source>
        <dbReference type="EMBL" id="CAC5412123.1"/>
    </source>
</evidence>
<name>A0A6J8DU51_MYTCO</name>
<feature type="domain" description="PWWP" evidence="2">
    <location>
        <begin position="2193"/>
        <end position="2252"/>
    </location>
</feature>
<feature type="region of interest" description="Disordered" evidence="1">
    <location>
        <begin position="1257"/>
        <end position="1281"/>
    </location>
</feature>
<feature type="region of interest" description="Disordered" evidence="1">
    <location>
        <begin position="984"/>
        <end position="1008"/>
    </location>
</feature>
<gene>
    <name evidence="3" type="ORF">MCOR_45142</name>
</gene>
<dbReference type="GO" id="GO:0003682">
    <property type="term" value="F:chromatin binding"/>
    <property type="evidence" value="ECO:0007669"/>
    <property type="project" value="TreeGrafter"/>
</dbReference>
<protein>
    <submittedName>
        <fullName evidence="3">MBD5</fullName>
    </submittedName>
</protein>
<sequence length="2309" mass="251009">MDPNQQNSAQGIQHNVPGLPDIGYQFPRIPQMQNILGPPMNTFVPGYNVMPQGQGTVMTNIQSGIPVSGFLSLGNSNASAPLPSMGSFIANLNQQSQVGLVQNVNKGGMENWTGTQQNNNTLPSFGHFLLPQQYQQQPTNQQALIGTSSQIIPGNQTSPQQQVFSPSQHSPQFFQTQQQSPQQQMFTTNQNSPQQVFINNQPSAQFFTHPQHSQQFFNQAIQQQQVFSGQAPSHQLFTNMTNTQQAPQQMFSTCQIPNRLPSGHVIGQEVMPQVMAAPRMNLNTNYIAGVSNVLGVTANQMLPPINHIMTSSGSQILPSVANVLQGQTLPSFSHLVSPYGGQNSTSGQMFLPTSISTSPVTTSVMTTMSNQSHLINIYGDQKVLNPDKSVSQDPLVVHCCTEVTITTPTITTTVSRTDLTPVTLQISPSVSYVSKDRSKLLEDSRTVVVPFGWSRVVVDNSIIYYRMTGHVSPSNVPLKSPMDVAKYLTTDGTCKCGLECPILINKVFNFDVGILSRMWTLDIDCPKDLTKLCNHKRKMIAMAAFHTNYSISSSQFSDTVSVNSLSGNIPSTTVSKTKSDQKKKTKSKIGKPVPYDGVLVSQLIAERDKIKQADTRISDLVYIPHNLAENKVQSEISNNTNTSIPEKPHYNHLHSVTQGNQTLSSVTNIVPVTSQLNDNVPQNLLKNIQTATSISIEAHDNDNLQTSISDNVRLVVTTLSEANVEFSNSTSEINSSQETLSDKKPDTLLSGDENIKSNSTLKISTHRESPQSIRVDSTVLDVTENRSGDNEISSSLEENVISKKNETGELLSSEHDVLSKIDKDTSCIACIDEKMEIDESLTDEMLKNKDDENQVKPSSSICSSVSTANQSNKTIVPNNQTDISASEEAAADIENDHTILENEIKFTINSTTSAETKKKMDALVITDEISVTTTSQSAAVISKSDSKFSSNTSSNRDLPKKSTSLPTEKTACSIRTLSSVTNDSQTTLSRLTNESPTISKSNNIAQSSSSSGILKDTYITATEALINTVASNTQTTNVTSSVQQTTKTEGKPDSRDLRISVPSTIVTSILSSINAVKGHETAEKKQISPRSAQKPASKQQKGGSTNYGGTASSRKSPKPPASYDSFSMYQLRYPMMHGVFPPVSNSQVNPFGLNPFTGQLMTPGMFNFPSYPMMNDAWMDPKIPIRKKSPKTNKKEKVKKKVNCVYDSDTPPPNVDVSQLQDHGKGPIPKVSTSASFMDDPSAFLAEQTVLISSSLTSNLSSPAKKSKNPSKKDDKNDTVDGDVKTAIVSSSKVSNITKTTTSMSVSTPFTLSSASHGMVVTNSTSLSKVGSAFKNKHWGLPIPISESHSILECNESDMFTEDRCESLSPDSGNEGLSMNETITPSSVVHHTATKLSKEKTPESHSDKNAIQNNKILDILSNAKKGFPPVGPIVKKISPKKTVTSVTSSSMTQPAVKSFSNRSAIQQVLNSAKSNEFPASTLLSAAARAQMAQQTMNFPIIPSVTQTQLPYVSQVKTSIAMGNNVSLVSADGSTFLATQSNTGTLNSAKLQGSNPKSDIVSGHESVAKLLRQPINLNRNTLKGIDTIISKPQTSEKSLNSSVLATTVLNVNSKTVESVPGVSVNSVTIPNSVPSNIPNSLPHILPNLSGLPQNLGQPLMNIIGNNLGMNLLPNGQVVLPEQNGITIPQNNVQCIPLQNDHQTHAFVNMDNTSQSIHGIMTGANTIGSLSNKSTTQVLPLESQPNLVKPTEMPNITKMSVNYGDQLLQQQNIQSTNGQMVLMPNLHMPLMQYLGANSVPVNMNLDKTAIPQLCNMPDLQMLNGQVQIGLSQVGAPLNVMNVQQQVWNNLNTGNLTAMQIQTLQLQQQLLQQIQQLQDMQSLISQFSLQGNSLPVTTSASRDISMTTKENPITGKDTPETMVSIVSTTCQESPGNDEDGSGNSEDKGTCTDFDEGDDDSNYLNTIEEDREDYNGDVADTTCGQSSPMERDEDEEDIQVENLYDSHTSEIETDSENSGAFHGLRNTLSGARSNCSTAENLTENNSMCHTNYTSEPVNLVYIKKQDSLCVNVCTSSSGVVDSSVMSSKSQSKCSISTQSSIEKYSSEQPLYSTETLFDVSVPSCIENTSISNSPVNLSCQTRNIGKDVDQNAISLQPSENEAINMSQKRSFEEEEIDVTDDTFESVSPVKGLHDFSIGDLVWGQIRGFPSWPGKVVHESEVYEAEELEPGKCWVKWFGDHTFTQVEMLKLKTLTEGLEGHQKSKKKNKKGRKMNSNLEAAIHEALIELDRQTTLQMEMKIKPKGKITKKKKVK</sequence>
<feature type="compositionally biased region" description="Basic and acidic residues" evidence="1">
    <location>
        <begin position="1271"/>
        <end position="1281"/>
    </location>
</feature>
<proteinExistence type="predicted"/>
<feature type="region of interest" description="Disordered" evidence="1">
    <location>
        <begin position="727"/>
        <end position="754"/>
    </location>
</feature>